<dbReference type="OrthoDB" id="9804504at2"/>
<dbReference type="GO" id="GO:0000049">
    <property type="term" value="F:tRNA binding"/>
    <property type="evidence" value="ECO:0007669"/>
    <property type="project" value="TreeGrafter"/>
</dbReference>
<evidence type="ECO:0000256" key="8">
    <source>
        <dbReference type="ARBA" id="ARBA00031615"/>
    </source>
</evidence>
<keyword evidence="5" id="KW-0648">Protein biosynthesis</keyword>
<dbReference type="CDD" id="cd04171">
    <property type="entry name" value="SelB"/>
    <property type="match status" value="1"/>
</dbReference>
<dbReference type="InterPro" id="IPR036390">
    <property type="entry name" value="WH_DNA-bd_sf"/>
</dbReference>
<dbReference type="InParanoid" id="A0A212RKD9"/>
<evidence type="ECO:0000313" key="11">
    <source>
        <dbReference type="Proteomes" id="UP000197025"/>
    </source>
</evidence>
<dbReference type="PANTHER" id="PTHR42854">
    <property type="entry name" value="EUKARYOTIC TRANSLATION INITIATION FACTOR 2 SUBUNIT 3 FAMILY MEMBER"/>
    <property type="match status" value="1"/>
</dbReference>
<dbReference type="InterPro" id="IPR000795">
    <property type="entry name" value="T_Tr_GTP-bd_dom"/>
</dbReference>
<keyword evidence="10" id="KW-0251">Elongation factor</keyword>
<dbReference type="InterPro" id="IPR036388">
    <property type="entry name" value="WH-like_DNA-bd_sf"/>
</dbReference>
<dbReference type="SUPFAM" id="SSF46785">
    <property type="entry name" value="Winged helix' DNA-binding domain"/>
    <property type="match status" value="2"/>
</dbReference>
<dbReference type="PROSITE" id="PS51722">
    <property type="entry name" value="G_TR_2"/>
    <property type="match status" value="1"/>
</dbReference>
<evidence type="ECO:0000256" key="2">
    <source>
        <dbReference type="ARBA" id="ARBA00015953"/>
    </source>
</evidence>
<evidence type="ECO:0000256" key="5">
    <source>
        <dbReference type="ARBA" id="ARBA00022917"/>
    </source>
</evidence>
<evidence type="ECO:0000256" key="4">
    <source>
        <dbReference type="ARBA" id="ARBA00022741"/>
    </source>
</evidence>
<dbReference type="EMBL" id="FYEK01000066">
    <property type="protein sequence ID" value="SNB72954.1"/>
    <property type="molecule type" value="Genomic_DNA"/>
</dbReference>
<dbReference type="Gene3D" id="1.10.10.2770">
    <property type="match status" value="1"/>
</dbReference>
<evidence type="ECO:0000259" key="9">
    <source>
        <dbReference type="PROSITE" id="PS51722"/>
    </source>
</evidence>
<keyword evidence="3" id="KW-0963">Cytoplasm</keyword>
<name>A0A212RKD9_9CHLR</name>
<dbReference type="Pfam" id="PF00009">
    <property type="entry name" value="GTP_EFTU"/>
    <property type="match status" value="1"/>
</dbReference>
<dbReference type="InterPro" id="IPR015190">
    <property type="entry name" value="Elong_fac_SelB-wing-hlx_typ-2"/>
</dbReference>
<dbReference type="NCBIfam" id="TIGR00475">
    <property type="entry name" value="selB"/>
    <property type="match status" value="1"/>
</dbReference>
<dbReference type="GO" id="GO:0001514">
    <property type="term" value="P:selenocysteine incorporation"/>
    <property type="evidence" value="ECO:0007669"/>
    <property type="project" value="InterPro"/>
</dbReference>
<dbReference type="GO" id="GO:0003924">
    <property type="term" value="F:GTPase activity"/>
    <property type="evidence" value="ECO:0007669"/>
    <property type="project" value="InterPro"/>
</dbReference>
<dbReference type="PRINTS" id="PR00315">
    <property type="entry name" value="ELONGATNFCT"/>
</dbReference>
<dbReference type="GO" id="GO:0003746">
    <property type="term" value="F:translation elongation factor activity"/>
    <property type="evidence" value="ECO:0007669"/>
    <property type="project" value="UniProtKB-KW"/>
</dbReference>
<dbReference type="InterPro" id="IPR004535">
    <property type="entry name" value="Transl_elong_SelB"/>
</dbReference>
<proteinExistence type="predicted"/>
<sequence length="635" mass="70036">MPVIATAGHVDHGKSALVEALTGIHPDRLKEEQIREMTIDLGFAWLTLPNGETVGIVDVPGHLDFIENMLAGVGGIDAALLVVAADEGVMPQTREHFAILTLLEVCRGVVALNKIDLVDPEWQALVEEEIRALLRGTCWETAPIVPVSARTRAGLEALVGALQQALEGQPPPPDLGRARLSIDRVFTMPGFGTVVTGTLRDGCFRVGDEVEIWPSGRRARIRGLQSYRRRVEQALPGSRVAINLSGVSPEELRRGDWVTVPGRFAPTALLDAALIHWEGSPRPLPHFAEVKFFHGAAQIMARVRLLDREILPPGEMGFVQLVLSRPTIAAPGDRFILRWPSPSITLGGGEILDAHPARRHRRLRPEVLTALRALHRADPASRLRVWLQEAGSLALSEASRRLALPPETVRRWFEALAERGEAIPLAGDLWAAPDWQARAVGQLVERVEAYHRENPLRRGMPREEARSRLGWPAPIFEAVLQAALREGQIEEIGPLIRRPGFTIRLTEAQRQQVETWLTGLRRDPWHPPTWKEAEAALGRELLQALLDEGRLIRLGEELVMLPETWNEAVARIREHLQAHGTISAAEARDLLGTSRRVAVALLEQMDALGITRRVGDVRVWGAESGGDPGSKTSDS</sequence>
<dbReference type="GO" id="GO:0005525">
    <property type="term" value="F:GTP binding"/>
    <property type="evidence" value="ECO:0007669"/>
    <property type="project" value="UniProtKB-KW"/>
</dbReference>
<dbReference type="Gene3D" id="2.40.30.10">
    <property type="entry name" value="Translation factors"/>
    <property type="match status" value="1"/>
</dbReference>
<dbReference type="CDD" id="cd15491">
    <property type="entry name" value="selB_III"/>
    <property type="match status" value="1"/>
</dbReference>
<organism evidence="10 11">
    <name type="scientific">Thermoflexus hugenholtzii JAD2</name>
    <dbReference type="NCBI Taxonomy" id="877466"/>
    <lineage>
        <taxon>Bacteria</taxon>
        <taxon>Bacillati</taxon>
        <taxon>Chloroflexota</taxon>
        <taxon>Thermoflexia</taxon>
        <taxon>Thermoflexales</taxon>
        <taxon>Thermoflexaceae</taxon>
        <taxon>Thermoflexus</taxon>
    </lineage>
</organism>
<accession>A0A212RKD9</accession>
<dbReference type="InterPro" id="IPR027417">
    <property type="entry name" value="P-loop_NTPase"/>
</dbReference>
<dbReference type="NCBIfam" id="TIGR00231">
    <property type="entry name" value="small_GTP"/>
    <property type="match status" value="1"/>
</dbReference>
<evidence type="ECO:0000256" key="6">
    <source>
        <dbReference type="ARBA" id="ARBA00023134"/>
    </source>
</evidence>
<dbReference type="SUPFAM" id="SSF50465">
    <property type="entry name" value="EF-Tu/eEF-1alpha/eIF2-gamma C-terminal domain"/>
    <property type="match status" value="1"/>
</dbReference>
<dbReference type="GO" id="GO:0035368">
    <property type="term" value="F:selenocysteine insertion sequence binding"/>
    <property type="evidence" value="ECO:0007669"/>
    <property type="project" value="TreeGrafter"/>
</dbReference>
<dbReference type="Gene3D" id="1.10.10.10">
    <property type="entry name" value="Winged helix-like DNA-binding domain superfamily/Winged helix DNA-binding domain"/>
    <property type="match status" value="1"/>
</dbReference>
<comment type="function">
    <text evidence="7">Translation factor necessary for the incorporation of selenocysteine into proteins. It probably replaces EF-Tu for the insertion of selenocysteine directed by the UGA codon. SelB binds GTP and GDP.</text>
</comment>
<dbReference type="PANTHER" id="PTHR42854:SF3">
    <property type="entry name" value="EUKARYOTIC TRANSLATION INITIATION FACTOR 2 SUBUNIT 3-RELATED"/>
    <property type="match status" value="1"/>
</dbReference>
<dbReference type="InterPro" id="IPR009001">
    <property type="entry name" value="Transl_elong_EF1A/Init_IF2_C"/>
</dbReference>
<feature type="domain" description="Tr-type G" evidence="9">
    <location>
        <begin position="1"/>
        <end position="172"/>
    </location>
</feature>
<dbReference type="InterPro" id="IPR050543">
    <property type="entry name" value="eIF2G"/>
</dbReference>
<keyword evidence="6" id="KW-0342">GTP-binding</keyword>
<dbReference type="Pfam" id="PF09106">
    <property type="entry name" value="WHD_2nd_SelB"/>
    <property type="match status" value="1"/>
</dbReference>
<protein>
    <recommendedName>
        <fullName evidence="2">Selenocysteine-specific elongation factor</fullName>
    </recommendedName>
    <alternativeName>
        <fullName evidence="8">SelB translation factor</fullName>
    </alternativeName>
</protein>
<dbReference type="Gene3D" id="3.40.50.300">
    <property type="entry name" value="P-loop containing nucleotide triphosphate hydrolases"/>
    <property type="match status" value="1"/>
</dbReference>
<dbReference type="InterPro" id="IPR005225">
    <property type="entry name" value="Small_GTP-bd"/>
</dbReference>
<dbReference type="AlphaFoldDB" id="A0A212RKD9"/>
<dbReference type="GO" id="GO:0005829">
    <property type="term" value="C:cytosol"/>
    <property type="evidence" value="ECO:0007669"/>
    <property type="project" value="TreeGrafter"/>
</dbReference>
<evidence type="ECO:0000256" key="7">
    <source>
        <dbReference type="ARBA" id="ARBA00025526"/>
    </source>
</evidence>
<evidence type="ECO:0000313" key="10">
    <source>
        <dbReference type="EMBL" id="SNB72954.1"/>
    </source>
</evidence>
<keyword evidence="4" id="KW-0547">Nucleotide-binding</keyword>
<dbReference type="CDD" id="cd03696">
    <property type="entry name" value="SelB_II"/>
    <property type="match status" value="1"/>
</dbReference>
<dbReference type="Proteomes" id="UP000197025">
    <property type="component" value="Unassembled WGS sequence"/>
</dbReference>
<dbReference type="Pfam" id="PF03144">
    <property type="entry name" value="GTP_EFTU_D2"/>
    <property type="match status" value="1"/>
</dbReference>
<gene>
    <name evidence="10" type="ORF">SAMN02746019_00016840</name>
</gene>
<dbReference type="InterPro" id="IPR004161">
    <property type="entry name" value="EFTu-like_2"/>
</dbReference>
<evidence type="ECO:0000256" key="1">
    <source>
        <dbReference type="ARBA" id="ARBA00004496"/>
    </source>
</evidence>
<dbReference type="InterPro" id="IPR009000">
    <property type="entry name" value="Transl_B-barrel_sf"/>
</dbReference>
<dbReference type="InterPro" id="IPR015191">
    <property type="entry name" value="SelB_WHD4"/>
</dbReference>
<reference evidence="11" key="1">
    <citation type="submission" date="2017-06" db="EMBL/GenBank/DDBJ databases">
        <authorList>
            <person name="Varghese N."/>
            <person name="Submissions S."/>
        </authorList>
    </citation>
    <scope>NUCLEOTIDE SEQUENCE [LARGE SCALE GENOMIC DNA]</scope>
    <source>
        <strain evidence="11">JAD2</strain>
    </source>
</reference>
<evidence type="ECO:0000256" key="3">
    <source>
        <dbReference type="ARBA" id="ARBA00022490"/>
    </source>
</evidence>
<dbReference type="GO" id="GO:0016259">
    <property type="term" value="P:selenocysteine metabolic process"/>
    <property type="evidence" value="ECO:0007669"/>
    <property type="project" value="TreeGrafter"/>
</dbReference>
<dbReference type="RefSeq" id="WP_088572123.1">
    <property type="nucleotide sequence ID" value="NZ_FYEK01000066.1"/>
</dbReference>
<dbReference type="Pfam" id="PF09107">
    <property type="entry name" value="WHD_3rd_SelB"/>
    <property type="match status" value="1"/>
</dbReference>
<keyword evidence="11" id="KW-1185">Reference proteome</keyword>
<dbReference type="SUPFAM" id="SSF50447">
    <property type="entry name" value="Translation proteins"/>
    <property type="match status" value="1"/>
</dbReference>
<dbReference type="Pfam" id="PF25461">
    <property type="entry name" value="Beta-barrel_SelB"/>
    <property type="match status" value="1"/>
</dbReference>
<dbReference type="SUPFAM" id="SSF52540">
    <property type="entry name" value="P-loop containing nucleoside triphosphate hydrolases"/>
    <property type="match status" value="1"/>
</dbReference>
<dbReference type="InterPro" id="IPR057335">
    <property type="entry name" value="Beta-barrel_SelB"/>
</dbReference>
<comment type="subcellular location">
    <subcellularLocation>
        <location evidence="1">Cytoplasm</location>
    </subcellularLocation>
</comment>